<name>A0A849CBC9_9NOCA</name>
<organism evidence="1 2">
    <name type="scientific">Nocardia uniformis</name>
    <dbReference type="NCBI Taxonomy" id="53432"/>
    <lineage>
        <taxon>Bacteria</taxon>
        <taxon>Bacillati</taxon>
        <taxon>Actinomycetota</taxon>
        <taxon>Actinomycetes</taxon>
        <taxon>Mycobacteriales</taxon>
        <taxon>Nocardiaceae</taxon>
        <taxon>Nocardia</taxon>
    </lineage>
</organism>
<keyword evidence="2" id="KW-1185">Reference proteome</keyword>
<evidence type="ECO:0000313" key="1">
    <source>
        <dbReference type="EMBL" id="NNH75842.1"/>
    </source>
</evidence>
<dbReference type="RefSeq" id="WP_170264422.1">
    <property type="nucleotide sequence ID" value="NZ_JABELX010000029.1"/>
</dbReference>
<reference evidence="1 2" key="1">
    <citation type="submission" date="2020-05" db="EMBL/GenBank/DDBJ databases">
        <title>MicrobeNet Type strains.</title>
        <authorList>
            <person name="Nicholson A.C."/>
        </authorList>
    </citation>
    <scope>NUCLEOTIDE SEQUENCE [LARGE SCALE GENOMIC DNA]</scope>
    <source>
        <strain evidence="1 2">JCM 3224</strain>
    </source>
</reference>
<accession>A0A849CBC9</accession>
<dbReference type="Proteomes" id="UP000586827">
    <property type="component" value="Unassembled WGS sequence"/>
</dbReference>
<gene>
    <name evidence="1" type="ORF">HLB23_39340</name>
</gene>
<protein>
    <submittedName>
        <fullName evidence="1">Uncharacterized protein</fullName>
    </submittedName>
</protein>
<proteinExistence type="predicted"/>
<evidence type="ECO:0000313" key="2">
    <source>
        <dbReference type="Proteomes" id="UP000586827"/>
    </source>
</evidence>
<dbReference type="EMBL" id="JABELX010000029">
    <property type="protein sequence ID" value="NNH75842.1"/>
    <property type="molecule type" value="Genomic_DNA"/>
</dbReference>
<sequence>MSDVALLAHMPTSTLSRLWQDEAWLDGVSGANLQRLLATIPGLLAYVDGRSHAARLESVLGQCAESTLEIRLDRLEALISAGQPIQNLVTALEAAASVMRLDSRNAIAGLARCWGSGQSIALDAIVGPTNGVIATPDLLVDKALQMIGSVDTGCNSLRTTVGYGILVHKATKLTGTVPVQIPAVAGERSSAFAYRSSVIGILLHTNDVEAAVAYQRELDARPLLRRNELWSLATFCGDEPQTPQFTLTAKQLKRTAAEVIRDLSNLNDAYLHYLVTAAIPAVLDYDPSFGSLRAQLSTTMEQRVERGITDAHLRAATMAFMKSIR</sequence>
<dbReference type="AlphaFoldDB" id="A0A849CBC9"/>
<comment type="caution">
    <text evidence="1">The sequence shown here is derived from an EMBL/GenBank/DDBJ whole genome shotgun (WGS) entry which is preliminary data.</text>
</comment>